<gene>
    <name evidence="9" type="ORF">ITX44_13580</name>
</gene>
<dbReference type="InterPro" id="IPR012336">
    <property type="entry name" value="Thioredoxin-like_fold"/>
</dbReference>
<keyword evidence="5" id="KW-0676">Redox-active center</keyword>
<dbReference type="PANTHER" id="PTHR13887">
    <property type="entry name" value="GLUTATHIONE S-TRANSFERASE KAPPA"/>
    <property type="match status" value="1"/>
</dbReference>
<evidence type="ECO:0000259" key="8">
    <source>
        <dbReference type="Pfam" id="PF13462"/>
    </source>
</evidence>
<organism evidence="9 10">
    <name type="scientific">Actinacidiphila acididurans</name>
    <dbReference type="NCBI Taxonomy" id="2784346"/>
    <lineage>
        <taxon>Bacteria</taxon>
        <taxon>Bacillati</taxon>
        <taxon>Actinomycetota</taxon>
        <taxon>Actinomycetes</taxon>
        <taxon>Kitasatosporales</taxon>
        <taxon>Streptomycetaceae</taxon>
        <taxon>Actinacidiphila</taxon>
    </lineage>
</organism>
<dbReference type="InterPro" id="IPR036249">
    <property type="entry name" value="Thioredoxin-like_sf"/>
</dbReference>
<comment type="similarity">
    <text evidence="1">Belongs to the thioredoxin family. DsbA subfamily.</text>
</comment>
<feature type="transmembrane region" description="Helical" evidence="7">
    <location>
        <begin position="32"/>
        <end position="54"/>
    </location>
</feature>
<keyword evidence="7" id="KW-0472">Membrane</keyword>
<keyword evidence="10" id="KW-1185">Reference proteome</keyword>
<keyword evidence="7" id="KW-0812">Transmembrane</keyword>
<evidence type="ECO:0000313" key="9">
    <source>
        <dbReference type="EMBL" id="MBM9505563.1"/>
    </source>
</evidence>
<evidence type="ECO:0000256" key="7">
    <source>
        <dbReference type="SAM" id="Phobius"/>
    </source>
</evidence>
<name>A0ABS2TQF0_9ACTN</name>
<evidence type="ECO:0000313" key="10">
    <source>
        <dbReference type="Proteomes" id="UP000749040"/>
    </source>
</evidence>
<proteinExistence type="inferred from homology"/>
<evidence type="ECO:0000256" key="3">
    <source>
        <dbReference type="ARBA" id="ARBA00023002"/>
    </source>
</evidence>
<feature type="compositionally biased region" description="Low complexity" evidence="6">
    <location>
        <begin position="58"/>
        <end position="67"/>
    </location>
</feature>
<evidence type="ECO:0000256" key="5">
    <source>
        <dbReference type="ARBA" id="ARBA00023284"/>
    </source>
</evidence>
<keyword evidence="3" id="KW-0560">Oxidoreductase</keyword>
<sequence length="276" mass="28922">MSEKKRDGRRSARRAIQEQRAKEQARQKRKRTLTVGAGVVAVLAIAAGIGVAVASHDSSSTSAASGPVPSPKGATGKDSLVIPVGAADAPSVLTIYEDFRCPACDAFEKEFTPTIHTLEDGGKIRTEYHLVTLIDGNLGGSGSLNAGNAAACAQDQGRFRPYHDVLYANQPEEQQDKFADKNTLLTLADKVPGLRNTAFTTCVNNGTFNDWMRKSNSAFDSSGFNATPTILLNGKNIFGTGSATLTPASLTAMVDAANKGKPLGKVTPTPSATASP</sequence>
<evidence type="ECO:0000256" key="4">
    <source>
        <dbReference type="ARBA" id="ARBA00023157"/>
    </source>
</evidence>
<feature type="region of interest" description="Disordered" evidence="6">
    <location>
        <begin position="1"/>
        <end position="30"/>
    </location>
</feature>
<dbReference type="SUPFAM" id="SSF52833">
    <property type="entry name" value="Thioredoxin-like"/>
    <property type="match status" value="1"/>
</dbReference>
<reference evidence="9 10" key="1">
    <citation type="submission" date="2021-01" db="EMBL/GenBank/DDBJ databases">
        <title>Streptomyces acididurans sp. nov., isolated from a peat swamp forest soil.</title>
        <authorList>
            <person name="Chantavorakit T."/>
            <person name="Duangmal K."/>
        </authorList>
    </citation>
    <scope>NUCLEOTIDE SEQUENCE [LARGE SCALE GENOMIC DNA]</scope>
    <source>
        <strain evidence="9 10">KK5PA1</strain>
    </source>
</reference>
<dbReference type="RefSeq" id="WP_205357412.1">
    <property type="nucleotide sequence ID" value="NZ_JADKYB010000006.1"/>
</dbReference>
<evidence type="ECO:0000256" key="6">
    <source>
        <dbReference type="SAM" id="MobiDB-lite"/>
    </source>
</evidence>
<feature type="region of interest" description="Disordered" evidence="6">
    <location>
        <begin position="58"/>
        <end position="78"/>
    </location>
</feature>
<protein>
    <submittedName>
        <fullName evidence="9">Thioredoxin domain-containing protein</fullName>
    </submittedName>
</protein>
<accession>A0ABS2TQF0</accession>
<feature type="compositionally biased region" description="Basic and acidic residues" evidence="6">
    <location>
        <begin position="1"/>
        <end position="26"/>
    </location>
</feature>
<dbReference type="Gene3D" id="3.40.30.10">
    <property type="entry name" value="Glutaredoxin"/>
    <property type="match status" value="1"/>
</dbReference>
<keyword evidence="4" id="KW-1015">Disulfide bond</keyword>
<comment type="caution">
    <text evidence="9">The sequence shown here is derived from an EMBL/GenBank/DDBJ whole genome shotgun (WGS) entry which is preliminary data.</text>
</comment>
<keyword evidence="7" id="KW-1133">Transmembrane helix</keyword>
<keyword evidence="2" id="KW-0732">Signal</keyword>
<dbReference type="EMBL" id="JADKYB010000006">
    <property type="protein sequence ID" value="MBM9505563.1"/>
    <property type="molecule type" value="Genomic_DNA"/>
</dbReference>
<evidence type="ECO:0000256" key="1">
    <source>
        <dbReference type="ARBA" id="ARBA00005791"/>
    </source>
</evidence>
<evidence type="ECO:0000256" key="2">
    <source>
        <dbReference type="ARBA" id="ARBA00022729"/>
    </source>
</evidence>
<dbReference type="Pfam" id="PF13462">
    <property type="entry name" value="Thioredoxin_4"/>
    <property type="match status" value="1"/>
</dbReference>
<dbReference type="PANTHER" id="PTHR13887:SF14">
    <property type="entry name" value="DISULFIDE BOND FORMATION PROTEIN D"/>
    <property type="match status" value="1"/>
</dbReference>
<dbReference type="CDD" id="cd02972">
    <property type="entry name" value="DsbA_family"/>
    <property type="match status" value="1"/>
</dbReference>
<dbReference type="Proteomes" id="UP000749040">
    <property type="component" value="Unassembled WGS sequence"/>
</dbReference>
<feature type="domain" description="Thioredoxin-like fold" evidence="8">
    <location>
        <begin position="84"/>
        <end position="255"/>
    </location>
</feature>